<dbReference type="OrthoDB" id="341259at2759"/>
<name>A0A9W9QFN4_9EURO</name>
<evidence type="ECO:0000256" key="3">
    <source>
        <dbReference type="PROSITE-ProRule" id="PRU00023"/>
    </source>
</evidence>
<organism evidence="4 5">
    <name type="scientific">Penicillium atrosanguineum</name>
    <dbReference type="NCBI Taxonomy" id="1132637"/>
    <lineage>
        <taxon>Eukaryota</taxon>
        <taxon>Fungi</taxon>
        <taxon>Dikarya</taxon>
        <taxon>Ascomycota</taxon>
        <taxon>Pezizomycotina</taxon>
        <taxon>Eurotiomycetes</taxon>
        <taxon>Eurotiomycetidae</taxon>
        <taxon>Eurotiales</taxon>
        <taxon>Aspergillaceae</taxon>
        <taxon>Penicillium</taxon>
    </lineage>
</organism>
<feature type="repeat" description="ANK" evidence="3">
    <location>
        <begin position="403"/>
        <end position="435"/>
    </location>
</feature>
<dbReference type="Proteomes" id="UP001147746">
    <property type="component" value="Unassembled WGS sequence"/>
</dbReference>
<proteinExistence type="predicted"/>
<feature type="repeat" description="ANK" evidence="3">
    <location>
        <begin position="265"/>
        <end position="297"/>
    </location>
</feature>
<dbReference type="Pfam" id="PF12796">
    <property type="entry name" value="Ank_2"/>
    <property type="match status" value="3"/>
</dbReference>
<dbReference type="Gene3D" id="1.25.40.20">
    <property type="entry name" value="Ankyrin repeat-containing domain"/>
    <property type="match status" value="3"/>
</dbReference>
<dbReference type="PROSITE" id="PS50088">
    <property type="entry name" value="ANK_REPEAT"/>
    <property type="match status" value="7"/>
</dbReference>
<dbReference type="AlphaFoldDB" id="A0A9W9QFN4"/>
<dbReference type="PROSITE" id="PS50297">
    <property type="entry name" value="ANK_REP_REGION"/>
    <property type="match status" value="5"/>
</dbReference>
<dbReference type="PRINTS" id="PR01415">
    <property type="entry name" value="ANKYRIN"/>
</dbReference>
<evidence type="ECO:0000256" key="1">
    <source>
        <dbReference type="ARBA" id="ARBA00022737"/>
    </source>
</evidence>
<feature type="repeat" description="ANK" evidence="3">
    <location>
        <begin position="171"/>
        <end position="203"/>
    </location>
</feature>
<feature type="repeat" description="ANK" evidence="3">
    <location>
        <begin position="137"/>
        <end position="169"/>
    </location>
</feature>
<sequence>MSLLNLPSELLLMIADRSDSQSDINCLVRVNRHLWEVVNLHLYQCNIAHCEGEGLNWAAANDLPNSARYFIHAGICHKIEHWDRMPLILASQLGKVPVLSTLLKAGASPNFHQQERLGDTSPASLGKRFQREIIALSPASPLSLASAGGFELAVKLLIRHGADVNYKIEGEFLTPLHMAARYGHDSIISLLLCHGADTEATSNYSRRPLDCAFHSGQINAFRLLIPKSARLQSSDLFNLLPYWEFLAAVMETDTESTINVNYQIDDKPILHIAATQGLRESANILIQRGADIEAEDYKGMTSLHSSVSRGQKNVVDLLLELGADFTKRDQKGNTPLHHVADNHRMCDSSKKAIATALIQRGADIEARNNYRETPLCHAVRNRSEAITKLLIENEADIEPRNRRGETPFICAVRKQTPNVTRLLIEKGCDTKVKNNKGRTAMDIASRQTNISMLRLLLTNANANARFSSGQRA</sequence>
<dbReference type="InterPro" id="IPR036770">
    <property type="entry name" value="Ankyrin_rpt-contain_sf"/>
</dbReference>
<gene>
    <name evidence="4" type="ORF">N7476_001126</name>
</gene>
<feature type="repeat" description="ANK" evidence="3">
    <location>
        <begin position="331"/>
        <end position="369"/>
    </location>
</feature>
<dbReference type="InterPro" id="IPR002110">
    <property type="entry name" value="Ankyrin_rpt"/>
</dbReference>
<feature type="repeat" description="ANK" evidence="3">
    <location>
        <begin position="370"/>
        <end position="402"/>
    </location>
</feature>
<dbReference type="SMART" id="SM00248">
    <property type="entry name" value="ANK"/>
    <property type="match status" value="10"/>
</dbReference>
<evidence type="ECO:0000256" key="2">
    <source>
        <dbReference type="ARBA" id="ARBA00023043"/>
    </source>
</evidence>
<dbReference type="SUPFAM" id="SSF48403">
    <property type="entry name" value="Ankyrin repeat"/>
    <property type="match status" value="2"/>
</dbReference>
<keyword evidence="2 3" id="KW-0040">ANK repeat</keyword>
<reference evidence="4" key="1">
    <citation type="submission" date="2022-12" db="EMBL/GenBank/DDBJ databases">
        <authorList>
            <person name="Petersen C."/>
        </authorList>
    </citation>
    <scope>NUCLEOTIDE SEQUENCE</scope>
    <source>
        <strain evidence="4">IBT 21472</strain>
    </source>
</reference>
<dbReference type="PANTHER" id="PTHR24198:SF165">
    <property type="entry name" value="ANKYRIN REPEAT-CONTAINING PROTEIN-RELATED"/>
    <property type="match status" value="1"/>
</dbReference>
<reference evidence="4" key="2">
    <citation type="journal article" date="2023" name="IMA Fungus">
        <title>Comparative genomic study of the Penicillium genus elucidates a diverse pangenome and 15 lateral gene transfer events.</title>
        <authorList>
            <person name="Petersen C."/>
            <person name="Sorensen T."/>
            <person name="Nielsen M.R."/>
            <person name="Sondergaard T.E."/>
            <person name="Sorensen J.L."/>
            <person name="Fitzpatrick D.A."/>
            <person name="Frisvad J.C."/>
            <person name="Nielsen K.L."/>
        </authorList>
    </citation>
    <scope>NUCLEOTIDE SEQUENCE</scope>
    <source>
        <strain evidence="4">IBT 21472</strain>
    </source>
</reference>
<keyword evidence="5" id="KW-1185">Reference proteome</keyword>
<dbReference type="Pfam" id="PF00023">
    <property type="entry name" value="Ank"/>
    <property type="match status" value="1"/>
</dbReference>
<evidence type="ECO:0000313" key="4">
    <source>
        <dbReference type="EMBL" id="KAJ5331343.1"/>
    </source>
</evidence>
<evidence type="ECO:0000313" key="5">
    <source>
        <dbReference type="Proteomes" id="UP001147746"/>
    </source>
</evidence>
<feature type="repeat" description="ANK" evidence="3">
    <location>
        <begin position="298"/>
        <end position="330"/>
    </location>
</feature>
<protein>
    <submittedName>
        <fullName evidence="4">Uncharacterized protein</fullName>
    </submittedName>
</protein>
<keyword evidence="1" id="KW-0677">Repeat</keyword>
<accession>A0A9W9QFN4</accession>
<dbReference type="PANTHER" id="PTHR24198">
    <property type="entry name" value="ANKYRIN REPEAT AND PROTEIN KINASE DOMAIN-CONTAINING PROTEIN"/>
    <property type="match status" value="1"/>
</dbReference>
<comment type="caution">
    <text evidence="4">The sequence shown here is derived from an EMBL/GenBank/DDBJ whole genome shotgun (WGS) entry which is preliminary data.</text>
</comment>
<dbReference type="EMBL" id="JAPZBO010000001">
    <property type="protein sequence ID" value="KAJ5331343.1"/>
    <property type="molecule type" value="Genomic_DNA"/>
</dbReference>